<keyword evidence="3" id="KW-0325">Glycoprotein</keyword>
<reference evidence="7 8" key="1">
    <citation type="journal article" date="2012" name="BMC Genomics">
        <title>Comparative genomic analysis and phylogenetic position of Theileria equi.</title>
        <authorList>
            <person name="Kappmeyer L.S."/>
            <person name="Thiagarajan M."/>
            <person name="Herndon D.R."/>
            <person name="Ramsay J.D."/>
            <person name="Caler E."/>
            <person name="Djikeng A."/>
            <person name="Gillespie J.J."/>
            <person name="Lau A.O."/>
            <person name="Roalson E.H."/>
            <person name="Silva J.C."/>
            <person name="Silva M.G."/>
            <person name="Suarez C.E."/>
            <person name="Ueti M.W."/>
            <person name="Nene V.M."/>
            <person name="Mealey R.H."/>
            <person name="Knowles D.P."/>
            <person name="Brayton K.A."/>
        </authorList>
    </citation>
    <scope>NUCLEOTIDE SEQUENCE [LARGE SCALE GENOMIC DNA]</scope>
    <source>
        <strain evidence="7 8">WA</strain>
    </source>
</reference>
<dbReference type="InterPro" id="IPR000668">
    <property type="entry name" value="Peptidase_C1A_C"/>
</dbReference>
<dbReference type="KEGG" id="beq:BEWA_018680"/>
<dbReference type="VEuPathDB" id="PiroplasmaDB:BEWA_018680"/>
<feature type="transmembrane region" description="Helical" evidence="4">
    <location>
        <begin position="43"/>
        <end position="65"/>
    </location>
</feature>
<evidence type="ECO:0000313" key="7">
    <source>
        <dbReference type="EMBL" id="AFZ79023.1"/>
    </source>
</evidence>
<evidence type="ECO:0000313" key="8">
    <source>
        <dbReference type="Proteomes" id="UP000031512"/>
    </source>
</evidence>
<dbReference type="GeneID" id="15805899"/>
<organism evidence="7 8">
    <name type="scientific">Theileria equi strain WA</name>
    <dbReference type="NCBI Taxonomy" id="1537102"/>
    <lineage>
        <taxon>Eukaryota</taxon>
        <taxon>Sar</taxon>
        <taxon>Alveolata</taxon>
        <taxon>Apicomplexa</taxon>
        <taxon>Aconoidasida</taxon>
        <taxon>Piroplasmida</taxon>
        <taxon>Theileriidae</taxon>
        <taxon>Theileria</taxon>
    </lineage>
</organism>
<dbReference type="Gene3D" id="3.90.70.10">
    <property type="entry name" value="Cysteine proteinases"/>
    <property type="match status" value="1"/>
</dbReference>
<keyword evidence="4" id="KW-0472">Membrane</keyword>
<dbReference type="OrthoDB" id="10253408at2759"/>
<feature type="domain" description="Peptidase C1A papain C-terminal" evidence="5">
    <location>
        <begin position="211"/>
        <end position="413"/>
    </location>
</feature>
<dbReference type="SMART" id="SM00848">
    <property type="entry name" value="Inhibitor_I29"/>
    <property type="match status" value="1"/>
</dbReference>
<gene>
    <name evidence="7" type="ORF">BEWA_018680</name>
</gene>
<dbReference type="EC" id="1.3.1.74" evidence="7"/>
<keyword evidence="4" id="KW-0812">Transmembrane</keyword>
<dbReference type="GO" id="GO:0032440">
    <property type="term" value="F:2-alkenal reductase [NAD(P)H] activity"/>
    <property type="evidence" value="ECO:0007669"/>
    <property type="project" value="UniProtKB-EC"/>
</dbReference>
<dbReference type="Pfam" id="PF00112">
    <property type="entry name" value="Peptidase_C1"/>
    <property type="match status" value="1"/>
</dbReference>
<feature type="domain" description="Cathepsin propeptide inhibitor" evidence="6">
    <location>
        <begin position="129"/>
        <end position="186"/>
    </location>
</feature>
<keyword evidence="2" id="KW-0865">Zymogen</keyword>
<protein>
    <submittedName>
        <fullName evidence="7">Cysteine protease, putative</fullName>
        <ecNumber evidence="7">1.3.1.74</ecNumber>
    </submittedName>
</protein>
<dbReference type="InterPro" id="IPR039417">
    <property type="entry name" value="Peptidase_C1A_papain-like"/>
</dbReference>
<dbReference type="RefSeq" id="XP_004828689.1">
    <property type="nucleotide sequence ID" value="XM_004828632.1"/>
</dbReference>
<name>L0AUV8_THEEQ</name>
<dbReference type="SUPFAM" id="SSF54001">
    <property type="entry name" value="Cysteine proteinases"/>
    <property type="match status" value="1"/>
</dbReference>
<keyword evidence="7" id="KW-0645">Protease</keyword>
<dbReference type="Proteomes" id="UP000031512">
    <property type="component" value="Chromosome 1"/>
</dbReference>
<dbReference type="EMBL" id="CP001669">
    <property type="protein sequence ID" value="AFZ79023.1"/>
    <property type="molecule type" value="Genomic_DNA"/>
</dbReference>
<accession>L0AUV8</accession>
<evidence type="ECO:0000259" key="6">
    <source>
        <dbReference type="SMART" id="SM00848"/>
    </source>
</evidence>
<dbReference type="Pfam" id="PF08246">
    <property type="entry name" value="Inhibitor_I29"/>
    <property type="match status" value="1"/>
</dbReference>
<sequence length="413" mass="46716">MEEIEVVKHDPVERTDTEATLCDDIKIQKNARRATILAFCKRYSALIIASVSSVLFIITFVAIALSSGSATITKNKAILVEAFKNIPFVNHVTIEGCEEEDYPLLIAEVMHYTAIQFDADEEAATYVEFNSFNEKYNKKHTSWKHKKQCFINFRGNVSSINEHNAREDKTFTKEMNHMGDLSAKEFLDRYTKKVEIQFPEVPANHAWNNVRPMALDLRKRDFMTPVKDQGEFGCSWAYSATAIAESYHKYNRNIDISLSEKQLIDGVKESGSTPVNNPFLGYKYIKDLGLVESSTYETDVEITDAPRYTIGSYSYTFNPDLVSLLFNSGPLTIAVSVSEDWQFYKSGTINKCGAELNHFVTLVGVGFDRESNYWIIKNSFGAEWGDDGYIKLLRGNPEEADDCGVASFAMYSV</sequence>
<dbReference type="CDD" id="cd02248">
    <property type="entry name" value="Peptidase_C1A"/>
    <property type="match status" value="1"/>
</dbReference>
<dbReference type="GO" id="GO:0008234">
    <property type="term" value="F:cysteine-type peptidase activity"/>
    <property type="evidence" value="ECO:0007669"/>
    <property type="project" value="InterPro"/>
</dbReference>
<keyword evidence="7" id="KW-0560">Oxidoreductase</keyword>
<comment type="similarity">
    <text evidence="1">Belongs to the peptidase C1 family.</text>
</comment>
<dbReference type="SMART" id="SM00645">
    <property type="entry name" value="Pept_C1"/>
    <property type="match status" value="1"/>
</dbReference>
<proteinExistence type="inferred from homology"/>
<dbReference type="InterPro" id="IPR038765">
    <property type="entry name" value="Papain-like_cys_pep_sf"/>
</dbReference>
<evidence type="ECO:0000256" key="1">
    <source>
        <dbReference type="ARBA" id="ARBA00008455"/>
    </source>
</evidence>
<dbReference type="STRING" id="1537102.L0AUV8"/>
<evidence type="ECO:0000256" key="4">
    <source>
        <dbReference type="SAM" id="Phobius"/>
    </source>
</evidence>
<keyword evidence="8" id="KW-1185">Reference proteome</keyword>
<dbReference type="InterPro" id="IPR013201">
    <property type="entry name" value="Prot_inhib_I29"/>
</dbReference>
<evidence type="ECO:0000256" key="3">
    <source>
        <dbReference type="ARBA" id="ARBA00023180"/>
    </source>
</evidence>
<keyword evidence="4" id="KW-1133">Transmembrane helix</keyword>
<evidence type="ECO:0000259" key="5">
    <source>
        <dbReference type="SMART" id="SM00645"/>
    </source>
</evidence>
<dbReference type="GO" id="GO:0006508">
    <property type="term" value="P:proteolysis"/>
    <property type="evidence" value="ECO:0007669"/>
    <property type="project" value="UniProtKB-KW"/>
</dbReference>
<dbReference type="PANTHER" id="PTHR12411">
    <property type="entry name" value="CYSTEINE PROTEASE FAMILY C1-RELATED"/>
    <property type="match status" value="1"/>
</dbReference>
<dbReference type="eggNOG" id="KOG1543">
    <property type="taxonomic scope" value="Eukaryota"/>
</dbReference>
<evidence type="ECO:0000256" key="2">
    <source>
        <dbReference type="ARBA" id="ARBA00023145"/>
    </source>
</evidence>
<keyword evidence="7" id="KW-0378">Hydrolase</keyword>
<dbReference type="InterPro" id="IPR013128">
    <property type="entry name" value="Peptidase_C1A"/>
</dbReference>
<dbReference type="AlphaFoldDB" id="L0AUV8"/>